<sequence length="284" mass="31029">MEPLSAVSGFVAYSYGKTYSYSYNNTEILSRALPHLRRLLSSAHCLPYRGLDLRALYHRPFCGEKGVHRRPDRHADPEHVDDEPLVEELLGVERPRDHRHTGDDPLKTRVPAAVRDEPPDRRVESLLKEGSAPTEECDGAYVPRAVPHRLSKVADVVGLELVEAVHHRAVAPPVHRHDLAEQFLERGRQLAAILYLGAEHHYSVGKAAEDDGVAAAERGGMGGDGAEGEETGAVEDEAEDTELLGYGDCPGAKKIGDDDVDRAYLMEQAAKRLTESGHGGGEPS</sequence>
<comment type="caution">
    <text evidence="2">The sequence shown here is derived from an EMBL/GenBank/DDBJ whole genome shotgun (WGS) entry which is preliminary data.</text>
</comment>
<reference evidence="2 3" key="1">
    <citation type="journal article" date="2016" name="DNA Res.">
        <title>The draft genome of MD-2 pineapple using hybrid error correction of long reads.</title>
        <authorList>
            <person name="Redwan R.M."/>
            <person name="Saidin A."/>
            <person name="Kumar S.V."/>
        </authorList>
    </citation>
    <scope>NUCLEOTIDE SEQUENCE [LARGE SCALE GENOMIC DNA]</scope>
    <source>
        <strain evidence="3">cv. MD2</strain>
        <tissue evidence="2">Leaf</tissue>
    </source>
</reference>
<organism evidence="2 3">
    <name type="scientific">Ananas comosus</name>
    <name type="common">Pineapple</name>
    <name type="synonym">Ananas ananas</name>
    <dbReference type="NCBI Taxonomy" id="4615"/>
    <lineage>
        <taxon>Eukaryota</taxon>
        <taxon>Viridiplantae</taxon>
        <taxon>Streptophyta</taxon>
        <taxon>Embryophyta</taxon>
        <taxon>Tracheophyta</taxon>
        <taxon>Spermatophyta</taxon>
        <taxon>Magnoliopsida</taxon>
        <taxon>Liliopsida</taxon>
        <taxon>Poales</taxon>
        <taxon>Bromeliaceae</taxon>
        <taxon>Bromelioideae</taxon>
        <taxon>Ananas</taxon>
    </lineage>
</organism>
<evidence type="ECO:0000313" key="3">
    <source>
        <dbReference type="Proteomes" id="UP000092600"/>
    </source>
</evidence>
<evidence type="ECO:0000256" key="1">
    <source>
        <dbReference type="SAM" id="MobiDB-lite"/>
    </source>
</evidence>
<feature type="compositionally biased region" description="Acidic residues" evidence="1">
    <location>
        <begin position="226"/>
        <end position="242"/>
    </location>
</feature>
<accession>A0A199UY46</accession>
<gene>
    <name evidence="2" type="ORF">ACMD2_08888</name>
</gene>
<protein>
    <submittedName>
        <fullName evidence="2">Uncharacterized protein</fullName>
    </submittedName>
</protein>
<feature type="region of interest" description="Disordered" evidence="1">
    <location>
        <begin position="215"/>
        <end position="257"/>
    </location>
</feature>
<evidence type="ECO:0000313" key="2">
    <source>
        <dbReference type="EMBL" id="OAY69546.1"/>
    </source>
</evidence>
<name>A0A199UY46_ANACO</name>
<dbReference type="AlphaFoldDB" id="A0A199UY46"/>
<dbReference type="Proteomes" id="UP000092600">
    <property type="component" value="Unassembled WGS sequence"/>
</dbReference>
<proteinExistence type="predicted"/>
<dbReference type="EMBL" id="LSRQ01004376">
    <property type="protein sequence ID" value="OAY69546.1"/>
    <property type="molecule type" value="Genomic_DNA"/>
</dbReference>